<dbReference type="Gene3D" id="1.10.600.10">
    <property type="entry name" value="Farnesyl Diphosphate Synthase"/>
    <property type="match status" value="1"/>
</dbReference>
<dbReference type="EMBL" id="LJUJ01000031">
    <property type="protein sequence ID" value="KPK62609.1"/>
    <property type="molecule type" value="Genomic_DNA"/>
</dbReference>
<dbReference type="SFLD" id="SFLDS00005">
    <property type="entry name" value="Isoprenoid_Synthase_Type_I"/>
    <property type="match status" value="1"/>
</dbReference>
<dbReference type="InterPro" id="IPR044843">
    <property type="entry name" value="Trans_IPPS_bact-type"/>
</dbReference>
<dbReference type="SUPFAM" id="SSF48576">
    <property type="entry name" value="Terpenoid synthases"/>
    <property type="match status" value="1"/>
</dbReference>
<dbReference type="GO" id="GO:0051996">
    <property type="term" value="F:squalene synthase [NAD(P)H] activity"/>
    <property type="evidence" value="ECO:0007669"/>
    <property type="project" value="InterPro"/>
</dbReference>
<dbReference type="PATRIC" id="fig|1703779.3.peg.1843"/>
<proteinExistence type="predicted"/>
<name>A0A0S8FQN5_UNCW3</name>
<dbReference type="SFLD" id="SFLDG01018">
    <property type="entry name" value="Squalene/Phytoene_Synthase_Lik"/>
    <property type="match status" value="1"/>
</dbReference>
<dbReference type="Proteomes" id="UP000051373">
    <property type="component" value="Unassembled WGS sequence"/>
</dbReference>
<dbReference type="InterPro" id="IPR008949">
    <property type="entry name" value="Isoprenoid_synthase_dom_sf"/>
</dbReference>
<evidence type="ECO:0000313" key="3">
    <source>
        <dbReference type="Proteomes" id="UP000051373"/>
    </source>
</evidence>
<reference evidence="2 3" key="1">
    <citation type="journal article" date="2015" name="Microbiome">
        <title>Genomic resolution of linkages in carbon, nitrogen, and sulfur cycling among widespread estuary sediment bacteria.</title>
        <authorList>
            <person name="Baker B.J."/>
            <person name="Lazar C.S."/>
            <person name="Teske A.P."/>
            <person name="Dick G.J."/>
        </authorList>
    </citation>
    <scope>NUCLEOTIDE SEQUENCE [LARGE SCALE GENOMIC DNA]</scope>
    <source>
        <strain evidence="2">SM23_42</strain>
    </source>
</reference>
<organism evidence="2 3">
    <name type="scientific">candidate division WOR_3 bacterium SM23_42</name>
    <dbReference type="NCBI Taxonomy" id="1703779"/>
    <lineage>
        <taxon>Bacteria</taxon>
        <taxon>Bacteria division WOR-3</taxon>
    </lineage>
</organism>
<dbReference type="PANTHER" id="PTHR31480">
    <property type="entry name" value="BIFUNCTIONAL LYCOPENE CYCLASE/PHYTOENE SYNTHASE"/>
    <property type="match status" value="1"/>
</dbReference>
<protein>
    <submittedName>
        <fullName evidence="2">Phytoene synthase</fullName>
    </submittedName>
</protein>
<evidence type="ECO:0000313" key="2">
    <source>
        <dbReference type="EMBL" id="KPK62609.1"/>
    </source>
</evidence>
<dbReference type="Pfam" id="PF00494">
    <property type="entry name" value="SQS_PSY"/>
    <property type="match status" value="1"/>
</dbReference>
<accession>A0A0S8FQN5</accession>
<comment type="caution">
    <text evidence="2">The sequence shown here is derived from an EMBL/GenBank/DDBJ whole genome shotgun (WGS) entry which is preliminary data.</text>
</comment>
<dbReference type="GO" id="GO:0004311">
    <property type="term" value="F:geranylgeranyl diphosphate synthase activity"/>
    <property type="evidence" value="ECO:0007669"/>
    <property type="project" value="InterPro"/>
</dbReference>
<evidence type="ECO:0000256" key="1">
    <source>
        <dbReference type="ARBA" id="ARBA00022679"/>
    </source>
</evidence>
<dbReference type="InterPro" id="IPR033904">
    <property type="entry name" value="Trans_IPPS_HH"/>
</dbReference>
<dbReference type="PROSITE" id="PS01045">
    <property type="entry name" value="SQUALEN_PHYTOEN_SYN_2"/>
    <property type="match status" value="1"/>
</dbReference>
<dbReference type="CDD" id="cd00683">
    <property type="entry name" value="Trans_IPPS_HH"/>
    <property type="match status" value="1"/>
</dbReference>
<dbReference type="GO" id="GO:0016117">
    <property type="term" value="P:carotenoid biosynthetic process"/>
    <property type="evidence" value="ECO:0007669"/>
    <property type="project" value="UniProtKB-ARBA"/>
</dbReference>
<dbReference type="InterPro" id="IPR019845">
    <property type="entry name" value="Squalene/phytoene_synthase_CS"/>
</dbReference>
<sequence length="275" mass="32977">MVDRTLYSIFKEGSKTYFYSSLFFPMDVRSDVFILYAFVRKVDNYVDIIPQRKTEFYVFWKDFEAALKGGTSRDIVIESFVSLMNQKKFDRKWVRAFFEAMEMDLIKQKYKNIEETKKYMYGSAEVVGLMMASIMELPEESFECARHLGRAMQYINFIRDISEDLALGREYLPQNDLQKCKLESLEYEYVKNHEARFNRFIRSQIKQYEEWQAAAETGFTYIPKRYFIPIKTASDMYKWTAEQIKKSPIIVYEKKVKPSIPFIVSRFVYSTMRYH</sequence>
<dbReference type="STRING" id="1703779.AMJ83_10350"/>
<gene>
    <name evidence="2" type="ORF">AMJ83_10350</name>
</gene>
<keyword evidence="1" id="KW-0808">Transferase</keyword>
<dbReference type="SFLD" id="SFLDG01212">
    <property type="entry name" value="Phytoene_synthase_like"/>
    <property type="match status" value="1"/>
</dbReference>
<dbReference type="AlphaFoldDB" id="A0A0S8FQN5"/>
<dbReference type="InterPro" id="IPR002060">
    <property type="entry name" value="Squ/phyt_synthse"/>
</dbReference>